<dbReference type="InterPro" id="IPR046038">
    <property type="entry name" value="DUF5996"/>
</dbReference>
<name>A0A238UQ81_9ACTN</name>
<reference evidence="1 2" key="1">
    <citation type="submission" date="2017-06" db="EMBL/GenBank/DDBJ databases">
        <authorList>
            <person name="Kim H.J."/>
            <person name="Triplett B.A."/>
        </authorList>
    </citation>
    <scope>NUCLEOTIDE SEQUENCE [LARGE SCALE GENOMIC DNA]</scope>
    <source>
        <strain evidence="1 2">DSM 44272</strain>
    </source>
</reference>
<dbReference type="AlphaFoldDB" id="A0A238UQ81"/>
<dbReference type="Proteomes" id="UP000198403">
    <property type="component" value="Unassembled WGS sequence"/>
</dbReference>
<sequence length="56" mass="5908">MFDDALGEFVLPYADVRAAADPDEHLLRFLGSAHDAAVGTARWPEPVTGLPRAGGS</sequence>
<evidence type="ECO:0000313" key="2">
    <source>
        <dbReference type="Proteomes" id="UP000198403"/>
    </source>
</evidence>
<keyword evidence="2" id="KW-1185">Reference proteome</keyword>
<organism evidence="1 2">
    <name type="scientific">Blastococcus mobilis</name>
    <dbReference type="NCBI Taxonomy" id="1938746"/>
    <lineage>
        <taxon>Bacteria</taxon>
        <taxon>Bacillati</taxon>
        <taxon>Actinomycetota</taxon>
        <taxon>Actinomycetes</taxon>
        <taxon>Geodermatophilales</taxon>
        <taxon>Geodermatophilaceae</taxon>
        <taxon>Blastococcus</taxon>
    </lineage>
</organism>
<dbReference type="EMBL" id="FZNO01000001">
    <property type="protein sequence ID" value="SNR24285.1"/>
    <property type="molecule type" value="Genomic_DNA"/>
</dbReference>
<gene>
    <name evidence="1" type="ORF">SAMN06272737_101238</name>
</gene>
<protein>
    <submittedName>
        <fullName evidence="1">Uncharacterized protein</fullName>
    </submittedName>
</protein>
<evidence type="ECO:0000313" key="1">
    <source>
        <dbReference type="EMBL" id="SNR24285.1"/>
    </source>
</evidence>
<proteinExistence type="predicted"/>
<dbReference type="RefSeq" id="WP_217899109.1">
    <property type="nucleotide sequence ID" value="NZ_FZNO01000001.1"/>
</dbReference>
<accession>A0A238UQ81</accession>
<dbReference type="Pfam" id="PF19459">
    <property type="entry name" value="DUF5996"/>
    <property type="match status" value="1"/>
</dbReference>